<dbReference type="AlphaFoldDB" id="A0A7C8LM58"/>
<gene>
    <name evidence="3" type="ORF">GND95_00385</name>
</gene>
<organism evidence="3 4">
    <name type="scientific">Defluviitalea raffinosedens</name>
    <dbReference type="NCBI Taxonomy" id="1450156"/>
    <lineage>
        <taxon>Bacteria</taxon>
        <taxon>Bacillati</taxon>
        <taxon>Bacillota</taxon>
        <taxon>Clostridia</taxon>
        <taxon>Lachnospirales</taxon>
        <taxon>Defluviitaleaceae</taxon>
        <taxon>Defluviitalea</taxon>
    </lineage>
</organism>
<evidence type="ECO:0000256" key="1">
    <source>
        <dbReference type="SAM" id="MobiDB-lite"/>
    </source>
</evidence>
<sequence length="107" mass="13063">METLSNFLWMIVIWWMFSRMLRTARLLQHQRQLQEKEENQIHSEQTDRESGLEQQSDVPIEMVEDPVCGKFIEKHHGYQLSRGTETFYFCSWDCREKFIQEHLKQPE</sequence>
<dbReference type="OrthoDB" id="9809270at2"/>
<feature type="compositionally biased region" description="Basic and acidic residues" evidence="1">
    <location>
        <begin position="35"/>
        <end position="51"/>
    </location>
</feature>
<dbReference type="RefSeq" id="WP_158738841.1">
    <property type="nucleotide sequence ID" value="NZ_JAFBEP010000004.1"/>
</dbReference>
<proteinExistence type="predicted"/>
<reference evidence="3 4" key="1">
    <citation type="submission" date="2019-12" db="EMBL/GenBank/DDBJ databases">
        <title>Defluviitalea raffinosedens, isolated from a biogas fermenter, genome sequencing and characterization.</title>
        <authorList>
            <person name="Rettenmaier R."/>
            <person name="Schneider M."/>
            <person name="Neuhaus K."/>
            <person name="Liebl W."/>
            <person name="Zverlov V."/>
        </authorList>
    </citation>
    <scope>NUCLEOTIDE SEQUENCE [LARGE SCALE GENOMIC DNA]</scope>
    <source>
        <strain evidence="3 4">249c-K6</strain>
    </source>
</reference>
<dbReference type="SMART" id="SM00746">
    <property type="entry name" value="TRASH"/>
    <property type="match status" value="1"/>
</dbReference>
<accession>A0A7C8LM58</accession>
<protein>
    <submittedName>
        <fullName evidence="3">YHS domain-containing protein</fullName>
    </submittedName>
</protein>
<evidence type="ECO:0000313" key="3">
    <source>
        <dbReference type="EMBL" id="KAE9636923.1"/>
    </source>
</evidence>
<name>A0A7C8LM58_9FIRM</name>
<evidence type="ECO:0000313" key="4">
    <source>
        <dbReference type="Proteomes" id="UP000483018"/>
    </source>
</evidence>
<comment type="caution">
    <text evidence="3">The sequence shown here is derived from an EMBL/GenBank/DDBJ whole genome shotgun (WGS) entry which is preliminary data.</text>
</comment>
<feature type="domain" description="TRASH" evidence="2">
    <location>
        <begin position="65"/>
        <end position="102"/>
    </location>
</feature>
<evidence type="ECO:0000259" key="2">
    <source>
        <dbReference type="SMART" id="SM00746"/>
    </source>
</evidence>
<dbReference type="InterPro" id="IPR011017">
    <property type="entry name" value="TRASH_dom"/>
</dbReference>
<dbReference type="Proteomes" id="UP000483018">
    <property type="component" value="Unassembled WGS sequence"/>
</dbReference>
<dbReference type="EMBL" id="WSLF01000001">
    <property type="protein sequence ID" value="KAE9636923.1"/>
    <property type="molecule type" value="Genomic_DNA"/>
</dbReference>
<feature type="region of interest" description="Disordered" evidence="1">
    <location>
        <begin position="35"/>
        <end position="56"/>
    </location>
</feature>
<keyword evidence="4" id="KW-1185">Reference proteome</keyword>